<proteinExistence type="predicted"/>
<feature type="region of interest" description="Disordered" evidence="1">
    <location>
        <begin position="1"/>
        <end position="26"/>
    </location>
</feature>
<dbReference type="EMBL" id="VUJU01006287">
    <property type="protein sequence ID" value="KAF0748949.1"/>
    <property type="molecule type" value="Genomic_DNA"/>
</dbReference>
<dbReference type="OrthoDB" id="10059816at2759"/>
<dbReference type="InterPro" id="IPR006580">
    <property type="entry name" value="Znf_TTF"/>
</dbReference>
<feature type="compositionally biased region" description="Low complexity" evidence="1">
    <location>
        <begin position="1"/>
        <end position="10"/>
    </location>
</feature>
<dbReference type="AlphaFoldDB" id="A0A6G0Y418"/>
<dbReference type="InterPro" id="IPR025398">
    <property type="entry name" value="DUF4371"/>
</dbReference>
<dbReference type="InterPro" id="IPR008906">
    <property type="entry name" value="HATC_C_dom"/>
</dbReference>
<name>A0A6G0Y418_APHCR</name>
<organism evidence="3 4">
    <name type="scientific">Aphis craccivora</name>
    <name type="common">Cowpea aphid</name>
    <dbReference type="NCBI Taxonomy" id="307492"/>
    <lineage>
        <taxon>Eukaryota</taxon>
        <taxon>Metazoa</taxon>
        <taxon>Ecdysozoa</taxon>
        <taxon>Arthropoda</taxon>
        <taxon>Hexapoda</taxon>
        <taxon>Insecta</taxon>
        <taxon>Pterygota</taxon>
        <taxon>Neoptera</taxon>
        <taxon>Paraneoptera</taxon>
        <taxon>Hemiptera</taxon>
        <taxon>Sternorrhyncha</taxon>
        <taxon>Aphidomorpha</taxon>
        <taxon>Aphidoidea</taxon>
        <taxon>Aphididae</taxon>
        <taxon>Aphidini</taxon>
        <taxon>Aphis</taxon>
        <taxon>Aphis</taxon>
    </lineage>
</organism>
<dbReference type="InterPro" id="IPR012337">
    <property type="entry name" value="RNaseH-like_sf"/>
</dbReference>
<evidence type="ECO:0000313" key="3">
    <source>
        <dbReference type="EMBL" id="KAF0748949.1"/>
    </source>
</evidence>
<dbReference type="Proteomes" id="UP000478052">
    <property type="component" value="Unassembled WGS sequence"/>
</dbReference>
<evidence type="ECO:0000313" key="4">
    <source>
        <dbReference type="Proteomes" id="UP000478052"/>
    </source>
</evidence>
<keyword evidence="4" id="KW-1185">Reference proteome</keyword>
<feature type="domain" description="TTF-type" evidence="2">
    <location>
        <begin position="143"/>
        <end position="236"/>
    </location>
</feature>
<dbReference type="GO" id="GO:0046983">
    <property type="term" value="F:protein dimerization activity"/>
    <property type="evidence" value="ECO:0007669"/>
    <property type="project" value="InterPro"/>
</dbReference>
<dbReference type="PANTHER" id="PTHR45749:SF37">
    <property type="entry name" value="OS05G0311600 PROTEIN"/>
    <property type="match status" value="1"/>
</dbReference>
<evidence type="ECO:0000259" key="2">
    <source>
        <dbReference type="SMART" id="SM00597"/>
    </source>
</evidence>
<dbReference type="Pfam" id="PF05699">
    <property type="entry name" value="Dimer_Tnp_hAT"/>
    <property type="match status" value="1"/>
</dbReference>
<reference evidence="3 4" key="1">
    <citation type="submission" date="2019-08" db="EMBL/GenBank/DDBJ databases">
        <title>Whole genome of Aphis craccivora.</title>
        <authorList>
            <person name="Voronova N.V."/>
            <person name="Shulinski R.S."/>
            <person name="Bandarenka Y.V."/>
            <person name="Zhorov D.G."/>
            <person name="Warner D."/>
        </authorList>
    </citation>
    <scope>NUCLEOTIDE SEQUENCE [LARGE SCALE GENOMIC DNA]</scope>
    <source>
        <strain evidence="3">180601</strain>
        <tissue evidence="3">Whole Body</tissue>
    </source>
</reference>
<dbReference type="SUPFAM" id="SSF53098">
    <property type="entry name" value="Ribonuclease H-like"/>
    <property type="match status" value="1"/>
</dbReference>
<protein>
    <submittedName>
        <fullName evidence="3">Zinc finger MYM-type protein 1-like</fullName>
    </submittedName>
</protein>
<dbReference type="SMART" id="SM00597">
    <property type="entry name" value="ZnF_TTF"/>
    <property type="match status" value="1"/>
</dbReference>
<dbReference type="Pfam" id="PF14291">
    <property type="entry name" value="DUF4371"/>
    <property type="match status" value="1"/>
</dbReference>
<comment type="caution">
    <text evidence="3">The sequence shown here is derived from an EMBL/GenBank/DDBJ whole genome shotgun (WGS) entry which is preliminary data.</text>
</comment>
<dbReference type="PANTHER" id="PTHR45749">
    <property type="match status" value="1"/>
</dbReference>
<evidence type="ECO:0000256" key="1">
    <source>
        <dbReference type="SAM" id="MobiDB-lite"/>
    </source>
</evidence>
<sequence length="845" mass="97238">MSTSTSNSLNNKKKGGAEKMRDKRKAQLNVIANDSKQRKLNFSVRPSASASSNDDVMLIEDNFKVSLLPLPIEKECSLVKDIEKSVLPVEIEKESVLVKNSESECITLNHTIVPGHGNIFHDISISKNDSPVQPELVKFPVTNGRRFNTKYYKDYEWLEYSVSKDSLFCFVCRHFGANIPSPGEMYGNYSFVNNGNNCKKWKEIKSPLDRHQRINRHVISMQRWVDYRSVQAKNNLSIANQLNSSRQHEINENRLHVHFLLKATLFLAKQGLPFRGHNETFTSTNKGNFIELLQMFGDEKLNQKLQSRYGHYTSPEYQNDLIAIIAKCTRQQILKKINKFDVFTIMVDETKDKSKKEQMSFVIRFLDDNFNIHEKSIGCYHMVKSDSESLFNQIINIISENNLNINKCVAQCYDGASVMSGAYTGVQERIRSKVSHAIYVHCYAHRLNLCLIQTLQNIPFVVNFFNTVQETYKFLMNSQTRYELFTKVQKDHNLPVLHLERLVDTRWAYWYSSLSKINSRYTEIIEVLSILGEEGDQTARATGILNEMSKFSFIIMAIAMESLLKVIHCASTELQNSSIILPAAIDLIKCTRQSLNEMRSDTFWVDTIKNAELIATKNGIPTNHRSSRSLCFNKRLKDYFTESSVGNTSNNTLNNSVNELKVLFYSAIDRFMNELDKRFNDTNNNIILTCTIFISSDPDYFNFKSPYLQAFLDHYNYFKINPIFLESEFLIAKNLLSKNKNITREDGVHDLFSISKKLLEIPNSFPETLKIISILMTLPVSTASNERFFSSLKRIKTCLRLTMTDERLSDLLVIAVEGDEASKVDLQEAIDLFADMKSRRYPLKA</sequence>
<accession>A0A6G0Y418</accession>
<gene>
    <name evidence="3" type="ORF">FWK35_00024086</name>
</gene>